<feature type="compositionally biased region" description="Polar residues" evidence="1">
    <location>
        <begin position="169"/>
        <end position="180"/>
    </location>
</feature>
<protein>
    <submittedName>
        <fullName evidence="2">Uncharacterized protein</fullName>
    </submittedName>
</protein>
<feature type="compositionally biased region" description="Low complexity" evidence="1">
    <location>
        <begin position="1149"/>
        <end position="1184"/>
    </location>
</feature>
<evidence type="ECO:0000313" key="2">
    <source>
        <dbReference type="EMBL" id="QBZ60138.1"/>
    </source>
</evidence>
<feature type="compositionally biased region" description="Polar residues" evidence="1">
    <location>
        <begin position="1220"/>
        <end position="1233"/>
    </location>
</feature>
<feature type="region of interest" description="Disordered" evidence="1">
    <location>
        <begin position="1118"/>
        <end position="1184"/>
    </location>
</feature>
<evidence type="ECO:0000256" key="1">
    <source>
        <dbReference type="SAM" id="MobiDB-lite"/>
    </source>
</evidence>
<proteinExistence type="predicted"/>
<dbReference type="AlphaFoldDB" id="A0A4V1C6J8"/>
<feature type="non-terminal residue" evidence="2">
    <location>
        <position position="1"/>
    </location>
</feature>
<accession>A0A4V1C6J8</accession>
<sequence length="1264" mass="139088">CFEIFKSETELQDHLYAEERCTPGLETRVKHFMNSATWRDIRAMRLKSATEVERWFFIWDMLFPGEARPATASKYTPAFLRLSRKVQQDMAGLNLMRLSRQGSKEFEHLGEFTTTAEIKAIEQALGIKLAEAWPSTTDPSRISRDSGYASLSRKSAGLEKMSPAIAAKESNSGASRNSESVDNEDDAQTQFSQASSLWQHPDTEAYLSAFAKEMAAFFTPRSSAAGQNEAFKQFPHLLKAFAVRIGHERGDAKGRQVMATIYKFRNEIISELRKQLSQINQEELECLSGAASESEDEDIPTSKAPGMTLEEKMRLFDKNDTHNNGARDDWSSPEEAPLYQDILLNSEAYQWLRFNVQALQTLEIPGPATWESRISAQVLNALPRPAKLSRRRVQQVQLDLAIDWNPIQFWKQQAYREPIRTVVANAITLIGFGDFVQAMTAQEYLEQTWPRTGLEILAVLQNALPDLHTVNQPPSACLLDEGNSATATLSDGTSLTIRVSDLSTHACINGNAFAVAEVAEQLAWLGAALRSSPHPQLPTHSAARLVDFKVGEEKTGDSSDIRGSCDVSYDFVALEALESETTLPHGGCWRGMFRNPVVATGFPIRSRNPSITENCGMEMSLGLVALLTNCRQVVPFAGTTFLKGFAAMLAAVKIVGDTVLWHLCYDPQGGYISYEDPRVDRSGVGVDAPQIPLQVIRHKRSPAANYEIEYTDLPPPSSSCVFEKVTIVGSGVPFITPEATVSVGVRDKPLHLAFGSGPNYMGLLSALEFYNFVLYDAQERRAWLVDGVSTVLHLLRAYLAFVPRYSRGACFFNQDIEGQIEEACDPAMTYTGAQAAWKVLANEDNQNIALYPKQAGRSKEKITTLNAESSDTVIEIKDTKKNFTLGERVVQLCETLLQIVAYHKEHHSQSGYQFRPRKGLRNQIEGFEFLDVAFKQDTINPKVATLKCMGWTDFANNIHAVPLFGVGFGELLRPKRSEGNTVCCISTASVPMGSDFLAAYGADLHLMLRLGGSKSRNPWRIATDLYWHAPDGEAFSSCLCDKGAPDADNDHASHKTRGRKGKDVIRGLIRREAYNPADRAQVLLPSKFKLLFQLGLKSPTHIVSTGAVIFGHSRKFPLRWDRKGDKPPETGEPDHHDEEDTVGIATQMGDSGIGTSVDSSSVGDKSSRSGSSLGGNASASSPSAAPNSMYALGCNPAVPVDEDSRLLSARSATVEGDGLITSQKRSLCESQTGDADDDDLGNSRKLRRVGRGLGRIDPEAPECP</sequence>
<name>A0A4V1C6J8_PYROR</name>
<organism evidence="2 3">
    <name type="scientific">Pyricularia oryzae</name>
    <name type="common">Rice blast fungus</name>
    <name type="synonym">Magnaporthe oryzae</name>
    <dbReference type="NCBI Taxonomy" id="318829"/>
    <lineage>
        <taxon>Eukaryota</taxon>
        <taxon>Fungi</taxon>
        <taxon>Dikarya</taxon>
        <taxon>Ascomycota</taxon>
        <taxon>Pezizomycotina</taxon>
        <taxon>Sordariomycetes</taxon>
        <taxon>Sordariomycetidae</taxon>
        <taxon>Magnaporthales</taxon>
        <taxon>Pyriculariaceae</taxon>
        <taxon>Pyricularia</taxon>
    </lineage>
</organism>
<dbReference type="Proteomes" id="UP000294847">
    <property type="component" value="Chromosome 4"/>
</dbReference>
<reference evidence="2 3" key="1">
    <citation type="journal article" date="2019" name="Mol. Biol. Evol.">
        <title>Blast fungal genomes show frequent chromosomal changes, gene gains and losses, and effector gene turnover.</title>
        <authorList>
            <person name="Gomez Luciano L.B."/>
            <person name="Jason Tsai I."/>
            <person name="Chuma I."/>
            <person name="Tosa Y."/>
            <person name="Chen Y.H."/>
            <person name="Li J.Y."/>
            <person name="Li M.Y."/>
            <person name="Jade Lu M.Y."/>
            <person name="Nakayashiki H."/>
            <person name="Li W.H."/>
        </authorList>
    </citation>
    <scope>NUCLEOTIDE SEQUENCE [LARGE SCALE GENOMIC DNA]</scope>
    <source>
        <strain evidence="2">MZ5-1-6</strain>
    </source>
</reference>
<dbReference type="EMBL" id="CP034207">
    <property type="protein sequence ID" value="QBZ60138.1"/>
    <property type="molecule type" value="Genomic_DNA"/>
</dbReference>
<feature type="region of interest" description="Disordered" evidence="1">
    <location>
        <begin position="1213"/>
        <end position="1264"/>
    </location>
</feature>
<evidence type="ECO:0000313" key="3">
    <source>
        <dbReference type="Proteomes" id="UP000294847"/>
    </source>
</evidence>
<feature type="region of interest" description="Disordered" evidence="1">
    <location>
        <begin position="160"/>
        <end position="195"/>
    </location>
</feature>
<gene>
    <name evidence="2" type="ORF">PoMZ_07076</name>
</gene>
<feature type="compositionally biased region" description="Basic and acidic residues" evidence="1">
    <location>
        <begin position="1118"/>
        <end position="1138"/>
    </location>
</feature>
<feature type="non-terminal residue" evidence="2">
    <location>
        <position position="1264"/>
    </location>
</feature>